<sequence length="140" mass="15936">MKVTPENEHNRDNRTTESLSSRNYHVHFSLVKFHLTADFPDLESDGRLLRQVGDPPRQRSHSIQPGDPARETYRLSTFKLLPRKVQVDVRKLASAGFYFTGCVSVTVNLTENGKSKMTRSYSDGIDPIVTSLTERIQETN</sequence>
<comment type="caution">
    <text evidence="1">The sequence shown here is derived from an EMBL/GenBank/DDBJ whole genome shotgun (WGS) entry which is preliminary data.</text>
</comment>
<evidence type="ECO:0000313" key="2">
    <source>
        <dbReference type="Proteomes" id="UP001642483"/>
    </source>
</evidence>
<dbReference type="Gene3D" id="1.10.1170.10">
    <property type="entry name" value="Inhibitor Of Apoptosis Protein (2mihbC-IAP-1), Chain A"/>
    <property type="match status" value="1"/>
</dbReference>
<protein>
    <submittedName>
        <fullName evidence="1">Uncharacterized protein</fullName>
    </submittedName>
</protein>
<proteinExistence type="predicted"/>
<dbReference type="SUPFAM" id="SSF57924">
    <property type="entry name" value="Inhibitor of apoptosis (IAP) repeat"/>
    <property type="match status" value="1"/>
</dbReference>
<accession>A0ABP0FVC3</accession>
<dbReference type="Proteomes" id="UP001642483">
    <property type="component" value="Unassembled WGS sequence"/>
</dbReference>
<dbReference type="EMBL" id="CAWYQH010000097">
    <property type="protein sequence ID" value="CAK8683576.1"/>
    <property type="molecule type" value="Genomic_DNA"/>
</dbReference>
<gene>
    <name evidence="1" type="ORF">CVLEPA_LOCUS14637</name>
</gene>
<evidence type="ECO:0000313" key="1">
    <source>
        <dbReference type="EMBL" id="CAK8683576.1"/>
    </source>
</evidence>
<reference evidence="1 2" key="1">
    <citation type="submission" date="2024-02" db="EMBL/GenBank/DDBJ databases">
        <authorList>
            <person name="Daric V."/>
            <person name="Darras S."/>
        </authorList>
    </citation>
    <scope>NUCLEOTIDE SEQUENCE [LARGE SCALE GENOMIC DNA]</scope>
</reference>
<organism evidence="1 2">
    <name type="scientific">Clavelina lepadiformis</name>
    <name type="common">Light-bulb sea squirt</name>
    <name type="synonym">Ascidia lepadiformis</name>
    <dbReference type="NCBI Taxonomy" id="159417"/>
    <lineage>
        <taxon>Eukaryota</taxon>
        <taxon>Metazoa</taxon>
        <taxon>Chordata</taxon>
        <taxon>Tunicata</taxon>
        <taxon>Ascidiacea</taxon>
        <taxon>Aplousobranchia</taxon>
        <taxon>Clavelinidae</taxon>
        <taxon>Clavelina</taxon>
    </lineage>
</organism>
<name>A0ABP0FVC3_CLALP</name>
<keyword evidence="2" id="KW-1185">Reference proteome</keyword>